<dbReference type="GO" id="GO:0016740">
    <property type="term" value="F:transferase activity"/>
    <property type="evidence" value="ECO:0007669"/>
    <property type="project" value="UniProtKB-KW"/>
</dbReference>
<dbReference type="InterPro" id="IPR044992">
    <property type="entry name" value="ChyE-like"/>
</dbReference>
<dbReference type="Gene3D" id="3.40.50.880">
    <property type="match status" value="1"/>
</dbReference>
<feature type="domain" description="Glutamine amidotransferase" evidence="1">
    <location>
        <begin position="49"/>
        <end position="180"/>
    </location>
</feature>
<proteinExistence type="predicted"/>
<keyword evidence="2" id="KW-0808">Transferase</keyword>
<dbReference type="PROSITE" id="PS51273">
    <property type="entry name" value="GATASE_TYPE_1"/>
    <property type="match status" value="1"/>
</dbReference>
<dbReference type="InterPro" id="IPR029062">
    <property type="entry name" value="Class_I_gatase-like"/>
</dbReference>
<keyword evidence="3" id="KW-1185">Reference proteome</keyword>
<dbReference type="Proteomes" id="UP000244810">
    <property type="component" value="Unassembled WGS sequence"/>
</dbReference>
<evidence type="ECO:0000259" key="1">
    <source>
        <dbReference type="Pfam" id="PF00117"/>
    </source>
</evidence>
<dbReference type="PANTHER" id="PTHR42695">
    <property type="entry name" value="GLUTAMINE AMIDOTRANSFERASE YLR126C-RELATED"/>
    <property type="match status" value="1"/>
</dbReference>
<name>A0A2T7UVB6_9RHOB</name>
<dbReference type="OrthoDB" id="9794816at2"/>
<comment type="caution">
    <text evidence="2">The sequence shown here is derived from an EMBL/GenBank/DDBJ whole genome shotgun (WGS) entry which is preliminary data.</text>
</comment>
<dbReference type="SUPFAM" id="SSF52317">
    <property type="entry name" value="Class I glutamine amidotransferase-like"/>
    <property type="match status" value="1"/>
</dbReference>
<sequence length="228" mass="25209">MSRILLIEHGYDGPTPDRVRLYLERTGRPYEVLRPYQGDALPDSMAGIAAAVIYGGGQEIYQTDLYPYLAGEHAFARRAVAADVPLLGLCLGAQCIAYAHGAEVAHRSDGAYEFGYYALTPTEAGRALFPTPPVMPQWHWHGSGVPEGAEVLAASPLFPNQAFRLGSAWGFQFHPEVTPDLMRYWQGLEAAPWGRPGAQTRAEQDALMARHDAEIDRWFNAFLARFFA</sequence>
<accession>A0A2T7UVB6</accession>
<dbReference type="Pfam" id="PF00117">
    <property type="entry name" value="GATase"/>
    <property type="match status" value="1"/>
</dbReference>
<dbReference type="PANTHER" id="PTHR42695:SF5">
    <property type="entry name" value="GLUTAMINE AMIDOTRANSFERASE YLR126C-RELATED"/>
    <property type="match status" value="1"/>
</dbReference>
<keyword evidence="2" id="KW-0315">Glutamine amidotransferase</keyword>
<dbReference type="InterPro" id="IPR017926">
    <property type="entry name" value="GATASE"/>
</dbReference>
<protein>
    <submittedName>
        <fullName evidence="2">Glutamine amidotransferase</fullName>
    </submittedName>
</protein>
<dbReference type="AlphaFoldDB" id="A0A2T7UVB6"/>
<organism evidence="2 3">
    <name type="scientific">Pararhodobacter aggregans</name>
    <dbReference type="NCBI Taxonomy" id="404875"/>
    <lineage>
        <taxon>Bacteria</taxon>
        <taxon>Pseudomonadati</taxon>
        <taxon>Pseudomonadota</taxon>
        <taxon>Alphaproteobacteria</taxon>
        <taxon>Rhodobacterales</taxon>
        <taxon>Paracoccaceae</taxon>
        <taxon>Pararhodobacter</taxon>
    </lineage>
</organism>
<dbReference type="CDD" id="cd01741">
    <property type="entry name" value="GATase1_1"/>
    <property type="match status" value="1"/>
</dbReference>
<evidence type="ECO:0000313" key="3">
    <source>
        <dbReference type="Proteomes" id="UP000244810"/>
    </source>
</evidence>
<gene>
    <name evidence="2" type="ORF">DDE23_05610</name>
</gene>
<dbReference type="EMBL" id="QDDR01000002">
    <property type="protein sequence ID" value="PVE48531.1"/>
    <property type="molecule type" value="Genomic_DNA"/>
</dbReference>
<dbReference type="GO" id="GO:0005829">
    <property type="term" value="C:cytosol"/>
    <property type="evidence" value="ECO:0007669"/>
    <property type="project" value="TreeGrafter"/>
</dbReference>
<reference evidence="2 3" key="1">
    <citation type="journal article" date="2011" name="Syst. Appl. Microbiol.">
        <title>Defluviimonas denitrificans gen. nov., sp. nov., and Pararhodobacter aggregans gen. nov., sp. nov., non-phototrophic Rhodobacteraceae from the biofilter of a marine aquaculture.</title>
        <authorList>
            <person name="Foesel B.U."/>
            <person name="Drake H.L."/>
            <person name="Schramm A."/>
        </authorList>
    </citation>
    <scope>NUCLEOTIDE SEQUENCE [LARGE SCALE GENOMIC DNA]</scope>
    <source>
        <strain evidence="2 3">D1-19</strain>
    </source>
</reference>
<dbReference type="RefSeq" id="WP_107750581.1">
    <property type="nucleotide sequence ID" value="NZ_QBKF01000002.1"/>
</dbReference>
<evidence type="ECO:0000313" key="2">
    <source>
        <dbReference type="EMBL" id="PVE48531.1"/>
    </source>
</evidence>